<dbReference type="Gene3D" id="3.40.50.300">
    <property type="entry name" value="P-loop containing nucleotide triphosphate hydrolases"/>
    <property type="match status" value="1"/>
</dbReference>
<keyword evidence="2" id="KW-0547">Nucleotide-binding</keyword>
<evidence type="ECO:0000256" key="2">
    <source>
        <dbReference type="ARBA" id="ARBA00022741"/>
    </source>
</evidence>
<proteinExistence type="inferred from homology"/>
<evidence type="ECO:0000256" key="1">
    <source>
        <dbReference type="ARBA" id="ARBA00008535"/>
    </source>
</evidence>
<reference evidence="5" key="1">
    <citation type="submission" date="2025-08" db="UniProtKB">
        <authorList>
            <consortium name="Ensembl"/>
        </authorList>
    </citation>
    <scope>IDENTIFICATION</scope>
</reference>
<feature type="domain" description="AIG1-type G" evidence="4">
    <location>
        <begin position="38"/>
        <end position="231"/>
    </location>
</feature>
<dbReference type="PROSITE" id="PS51720">
    <property type="entry name" value="G_AIG1"/>
    <property type="match status" value="1"/>
</dbReference>
<dbReference type="InterPro" id="IPR045058">
    <property type="entry name" value="GIMA/IAN/Toc"/>
</dbReference>
<dbReference type="FunFam" id="3.40.50.300:FF:000366">
    <property type="entry name" value="GTPase, IMAP family member 2"/>
    <property type="match status" value="1"/>
</dbReference>
<protein>
    <recommendedName>
        <fullName evidence="4">AIG1-type G domain-containing protein</fullName>
    </recommendedName>
</protein>
<evidence type="ECO:0000313" key="6">
    <source>
        <dbReference type="Proteomes" id="UP000261540"/>
    </source>
</evidence>
<dbReference type="PANTHER" id="PTHR10903:SF188">
    <property type="entry name" value="GTPASE IMAP FAMILY MEMBER 2-LIKE-RELATED"/>
    <property type="match status" value="1"/>
</dbReference>
<dbReference type="GeneTree" id="ENSGT01140000282522"/>
<dbReference type="Ensembl" id="ENSPKIT00000012603.1">
    <property type="protein sequence ID" value="ENSPKIP00000031749.1"/>
    <property type="gene ID" value="ENSPKIG00000012111.1"/>
</dbReference>
<dbReference type="AlphaFoldDB" id="A0A3B3SLX0"/>
<accession>A0A3B3SLX0</accession>
<evidence type="ECO:0000256" key="3">
    <source>
        <dbReference type="ARBA" id="ARBA00023134"/>
    </source>
</evidence>
<dbReference type="InterPro" id="IPR027417">
    <property type="entry name" value="P-loop_NTPase"/>
</dbReference>
<keyword evidence="3" id="KW-0342">GTP-binding</keyword>
<dbReference type="Pfam" id="PF04548">
    <property type="entry name" value="AIG1"/>
    <property type="match status" value="1"/>
</dbReference>
<evidence type="ECO:0000259" key="4">
    <source>
        <dbReference type="PROSITE" id="PS51720"/>
    </source>
</evidence>
<keyword evidence="6" id="KW-1185">Reference proteome</keyword>
<dbReference type="PANTHER" id="PTHR10903">
    <property type="entry name" value="GTPASE, IMAP FAMILY MEMBER-RELATED"/>
    <property type="match status" value="1"/>
</dbReference>
<sequence length="376" mass="42221">MQRQRNLRLEIIILHICFNHQHPDDKCNSVNVWFCFQGSELRIVLLGKTGAGKSSAGNTILGREAFKENFSLESCTQMCERQEGTVQGRSITVIDTPGIFDTSMKKKKMKCISQSAPGPHVFLLVISLRSRFTEEEKNAVQWVQKNFGEEASRYIMVLFTGGDDLGGRPVKETFTSSVSELIRKCGDRHYVFNNKESDDPTQVTGLLRKIEEMVEDNGGQHYTNEIFMKAQGKLITVTKWLTELGKRLMQRVKDKGTIAVLQETLSAIRQILISATACMVKKPKETIWKTSLEAVQKIKEPASGMTLIAAQLTETIMTMNLEDTESPEIPGVEKVISLKEVEMQRNLECLTAMKEDPKVAFENVIIDVTRLIAAAA</sequence>
<reference evidence="5" key="2">
    <citation type="submission" date="2025-09" db="UniProtKB">
        <authorList>
            <consortium name="Ensembl"/>
        </authorList>
    </citation>
    <scope>IDENTIFICATION</scope>
</reference>
<dbReference type="SUPFAM" id="SSF52540">
    <property type="entry name" value="P-loop containing nucleoside triphosphate hydrolases"/>
    <property type="match status" value="1"/>
</dbReference>
<dbReference type="CDD" id="cd01852">
    <property type="entry name" value="AIG1"/>
    <property type="match status" value="1"/>
</dbReference>
<name>A0A3B3SLX0_9TELE</name>
<dbReference type="STRING" id="1676925.ENSPKIP00000031749"/>
<comment type="similarity">
    <text evidence="1">Belongs to the TRAFAC class TrmE-Era-EngA-EngB-Septin-like GTPase superfamily. AIG1/Toc34/Toc159-like paraseptin GTPase family. IAN subfamily.</text>
</comment>
<evidence type="ECO:0000313" key="5">
    <source>
        <dbReference type="Ensembl" id="ENSPKIP00000031749.1"/>
    </source>
</evidence>
<dbReference type="Proteomes" id="UP000261540">
    <property type="component" value="Unplaced"/>
</dbReference>
<dbReference type="GO" id="GO:0005525">
    <property type="term" value="F:GTP binding"/>
    <property type="evidence" value="ECO:0007669"/>
    <property type="project" value="UniProtKB-KW"/>
</dbReference>
<dbReference type="InterPro" id="IPR006703">
    <property type="entry name" value="G_AIG1"/>
</dbReference>
<organism evidence="5 6">
    <name type="scientific">Paramormyrops kingsleyae</name>
    <dbReference type="NCBI Taxonomy" id="1676925"/>
    <lineage>
        <taxon>Eukaryota</taxon>
        <taxon>Metazoa</taxon>
        <taxon>Chordata</taxon>
        <taxon>Craniata</taxon>
        <taxon>Vertebrata</taxon>
        <taxon>Euteleostomi</taxon>
        <taxon>Actinopterygii</taxon>
        <taxon>Neopterygii</taxon>
        <taxon>Teleostei</taxon>
        <taxon>Osteoglossocephala</taxon>
        <taxon>Osteoglossomorpha</taxon>
        <taxon>Osteoglossiformes</taxon>
        <taxon>Mormyridae</taxon>
        <taxon>Paramormyrops</taxon>
    </lineage>
</organism>